<reference evidence="2" key="1">
    <citation type="submission" date="2023-06" db="EMBL/GenBank/DDBJ databases">
        <title>Genome-scale phylogeny and comparative genomics of the fungal order Sordariales.</title>
        <authorList>
            <consortium name="Lawrence Berkeley National Laboratory"/>
            <person name="Hensen N."/>
            <person name="Bonometti L."/>
            <person name="Westerberg I."/>
            <person name="Brannstrom I.O."/>
            <person name="Guillou S."/>
            <person name="Cros-Aarteil S."/>
            <person name="Calhoun S."/>
            <person name="Haridas S."/>
            <person name="Kuo A."/>
            <person name="Mondo S."/>
            <person name="Pangilinan J."/>
            <person name="Riley R."/>
            <person name="Labutti K."/>
            <person name="Andreopoulos B."/>
            <person name="Lipzen A."/>
            <person name="Chen C."/>
            <person name="Yanf M."/>
            <person name="Daum C."/>
            <person name="Ng V."/>
            <person name="Clum A."/>
            <person name="Steindorff A."/>
            <person name="Ohm R."/>
            <person name="Martin F."/>
            <person name="Silar P."/>
            <person name="Natvig D."/>
            <person name="Lalanne C."/>
            <person name="Gautier V."/>
            <person name="Ament-Velasquez S.L."/>
            <person name="Kruys A."/>
            <person name="Hutchinson M.I."/>
            <person name="Powell A.J."/>
            <person name="Barry K."/>
            <person name="Miller A.N."/>
            <person name="Grigoriev I.V."/>
            <person name="Debuchy R."/>
            <person name="Gladieux P."/>
            <person name="Thoren M.H."/>
            <person name="Johannesson H."/>
        </authorList>
    </citation>
    <scope>NUCLEOTIDE SEQUENCE</scope>
    <source>
        <strain evidence="2">PSN4</strain>
    </source>
</reference>
<proteinExistence type="predicted"/>
<dbReference type="Proteomes" id="UP001239445">
    <property type="component" value="Unassembled WGS sequence"/>
</dbReference>
<feature type="domain" description="Heterokaryon incompatibility" evidence="1">
    <location>
        <begin position="64"/>
        <end position="215"/>
    </location>
</feature>
<evidence type="ECO:0000313" key="2">
    <source>
        <dbReference type="EMBL" id="KAK1749559.1"/>
    </source>
</evidence>
<dbReference type="EMBL" id="MU839856">
    <property type="protein sequence ID" value="KAK1749559.1"/>
    <property type="molecule type" value="Genomic_DNA"/>
</dbReference>
<dbReference type="PANTHER" id="PTHR33112">
    <property type="entry name" value="DOMAIN PROTEIN, PUTATIVE-RELATED"/>
    <property type="match status" value="1"/>
</dbReference>
<protein>
    <submittedName>
        <fullName evidence="2">Heterokaryon incompatibility protein-domain-containing protein</fullName>
    </submittedName>
</protein>
<evidence type="ECO:0000259" key="1">
    <source>
        <dbReference type="Pfam" id="PF06985"/>
    </source>
</evidence>
<keyword evidence="3" id="KW-1185">Reference proteome</keyword>
<dbReference type="Pfam" id="PF06985">
    <property type="entry name" value="HET"/>
    <property type="match status" value="1"/>
</dbReference>
<feature type="non-terminal residue" evidence="2">
    <location>
        <position position="380"/>
    </location>
</feature>
<comment type="caution">
    <text evidence="2">The sequence shown here is derived from an EMBL/GenBank/DDBJ whole genome shotgun (WGS) entry which is preliminary data.</text>
</comment>
<accession>A0AAJ0B0Q8</accession>
<dbReference type="PANTHER" id="PTHR33112:SF9">
    <property type="entry name" value="HETEROKARYON INCOMPATIBILITY DOMAIN-CONTAINING PROTEIN"/>
    <property type="match status" value="1"/>
</dbReference>
<gene>
    <name evidence="2" type="ORF">QBC47DRAFT_311674</name>
</gene>
<name>A0AAJ0B0Q8_9PEZI</name>
<evidence type="ECO:0000313" key="3">
    <source>
        <dbReference type="Proteomes" id="UP001239445"/>
    </source>
</evidence>
<sequence length="380" mass="42767">MDWTPGAASPAALRKMFAWIRRCTTEHAACKSVGLSSPLPTRVVDVGDPTNIKLIESSCMTGRYLCLSHCWGEHQPLRTLTSNYADHLSNIPWSRIPETFQDAITLARKLGFSYIWIDSLCIVQDDAADWEVEALKMMDIYQNCFLTIAATSSPTSNTGLFLETQIPAEVSGMTEQGDVCAYHLRPSVQHFPRSQIPGDFFQRWPLLTRAWVLQERLLAPRVLHVARPELFWECRSCIDCECTQPGNPPPLNIGPLTTLKPNYWPTANDPTKVFTTQHWWTLVELYTSLKLSFRSDTLPALSGLVKHIITTSSAPAPDVAEHEPSPPPNPHLGASTSYLAGLWRPTLLVDLLWKNNHEYIRHEPVWGPLPYIAPSWSWAS</sequence>
<organism evidence="2 3">
    <name type="scientific">Echria macrotheca</name>
    <dbReference type="NCBI Taxonomy" id="438768"/>
    <lineage>
        <taxon>Eukaryota</taxon>
        <taxon>Fungi</taxon>
        <taxon>Dikarya</taxon>
        <taxon>Ascomycota</taxon>
        <taxon>Pezizomycotina</taxon>
        <taxon>Sordariomycetes</taxon>
        <taxon>Sordariomycetidae</taxon>
        <taxon>Sordariales</taxon>
        <taxon>Schizotheciaceae</taxon>
        <taxon>Echria</taxon>
    </lineage>
</organism>
<dbReference type="InterPro" id="IPR010730">
    <property type="entry name" value="HET"/>
</dbReference>
<dbReference type="AlphaFoldDB" id="A0AAJ0B0Q8"/>